<dbReference type="InterPro" id="IPR050698">
    <property type="entry name" value="MBL"/>
</dbReference>
<proteinExistence type="predicted"/>
<dbReference type="Gene3D" id="3.60.15.10">
    <property type="entry name" value="Ribonuclease Z/Hydroxyacylglutathione hydrolase-like"/>
    <property type="match status" value="1"/>
</dbReference>
<dbReference type="InterPro" id="IPR036866">
    <property type="entry name" value="RibonucZ/Hydroxyglut_hydro"/>
</dbReference>
<dbReference type="EMBL" id="AP025028">
    <property type="protein sequence ID" value="BDA79564.1"/>
    <property type="molecule type" value="Genomic_DNA"/>
</dbReference>
<sequence length="326" mass="36882">MEILTQRQEGIYCPAGDFYIDPMRSVSRALITHGHSDHARKGSKNYLCHKDSIGILKLRLGENLNYEGTEYGKKIRIGDALVSFHPAGHILGSSQIRIEVKGEVWVISGDYKTLPDLTCPGFEPVPCHVFVTESTFALPIYHWKEDSEIFKEILEFWETNNKNNLTSIIYAYSLGKTQRILSGLKEKIGTVYLDEGGYQLTQAYEMSGVEFPKYKSISEITNYNAKDPKPLLIIPPGKDLSPWKKQIGKYNAWLASGWIRTNKENPFSKNGFVLSDHADWKGLNSAVRSTNASRIIVMHGFTDSWVRYLNESGLLASTFAETNYKI</sequence>
<accession>A0ABM7UKZ2</accession>
<protein>
    <submittedName>
        <fullName evidence="1">DNA ligase-associated DEXH box helicase</fullName>
    </submittedName>
</protein>
<reference evidence="1 2" key="1">
    <citation type="submission" date="2021-08" db="EMBL/GenBank/DDBJ databases">
        <title>Complete genome sequence of Leptospira kobayashii strain E30.</title>
        <authorList>
            <person name="Nakao R."/>
            <person name="Nakamura S."/>
            <person name="Masuzawa T."/>
            <person name="Koizumi N."/>
        </authorList>
    </citation>
    <scope>NUCLEOTIDE SEQUENCE [LARGE SCALE GENOMIC DNA]</scope>
    <source>
        <strain evidence="1 2">E30</strain>
    </source>
</reference>
<gene>
    <name evidence="1" type="ORF">LPTSP3_g24940</name>
</gene>
<dbReference type="PANTHER" id="PTHR11203:SF49">
    <property type="entry name" value="BLL1145 PROTEIN"/>
    <property type="match status" value="1"/>
</dbReference>
<keyword evidence="2" id="KW-1185">Reference proteome</keyword>
<evidence type="ECO:0000313" key="1">
    <source>
        <dbReference type="EMBL" id="BDA79564.1"/>
    </source>
</evidence>
<dbReference type="RefSeq" id="WP_135354835.1">
    <property type="nucleotide sequence ID" value="NZ_AP025028.1"/>
</dbReference>
<dbReference type="NCBIfam" id="TIGR04122">
    <property type="entry name" value="Xnuc_lig_assoc"/>
    <property type="match status" value="1"/>
</dbReference>
<name>A0ABM7UKZ2_9LEPT</name>
<evidence type="ECO:0000313" key="2">
    <source>
        <dbReference type="Proteomes" id="UP000245263"/>
    </source>
</evidence>
<dbReference type="SUPFAM" id="SSF56281">
    <property type="entry name" value="Metallo-hydrolase/oxidoreductase"/>
    <property type="match status" value="1"/>
</dbReference>
<dbReference type="Proteomes" id="UP000245263">
    <property type="component" value="Chromosome 1"/>
</dbReference>
<dbReference type="GO" id="GO:0016874">
    <property type="term" value="F:ligase activity"/>
    <property type="evidence" value="ECO:0007669"/>
    <property type="project" value="UniProtKB-KW"/>
</dbReference>
<keyword evidence="1" id="KW-0436">Ligase</keyword>
<dbReference type="InterPro" id="IPR026360">
    <property type="entry name" value="Xnuc_lig_assoc"/>
</dbReference>
<organism evidence="1 2">
    <name type="scientific">Leptospira kobayashii</name>
    <dbReference type="NCBI Taxonomy" id="1917830"/>
    <lineage>
        <taxon>Bacteria</taxon>
        <taxon>Pseudomonadati</taxon>
        <taxon>Spirochaetota</taxon>
        <taxon>Spirochaetia</taxon>
        <taxon>Leptospirales</taxon>
        <taxon>Leptospiraceae</taxon>
        <taxon>Leptospira</taxon>
    </lineage>
</organism>
<dbReference type="PANTHER" id="PTHR11203">
    <property type="entry name" value="CLEAVAGE AND POLYADENYLATION SPECIFICITY FACTOR FAMILY MEMBER"/>
    <property type="match status" value="1"/>
</dbReference>